<dbReference type="GO" id="GO:0019748">
    <property type="term" value="P:secondary metabolic process"/>
    <property type="evidence" value="ECO:0007669"/>
    <property type="project" value="UniProtKB-ARBA"/>
</dbReference>
<dbReference type="EMBL" id="KV907504">
    <property type="protein sequence ID" value="OOF93328.1"/>
    <property type="molecule type" value="Genomic_DNA"/>
</dbReference>
<dbReference type="GO" id="GO:0016705">
    <property type="term" value="F:oxidoreductase activity, acting on paired donors, with incorporation or reduction of molecular oxygen"/>
    <property type="evidence" value="ECO:0007669"/>
    <property type="project" value="InterPro"/>
</dbReference>
<evidence type="ECO:0000256" key="7">
    <source>
        <dbReference type="ARBA" id="ARBA00022989"/>
    </source>
</evidence>
<dbReference type="CDD" id="cd11041">
    <property type="entry name" value="CYP503A1-like"/>
    <property type="match status" value="1"/>
</dbReference>
<comment type="subcellular location">
    <subcellularLocation>
        <location evidence="2">Membrane</location>
    </subcellularLocation>
</comment>
<evidence type="ECO:0000256" key="6">
    <source>
        <dbReference type="ARBA" id="ARBA00022723"/>
    </source>
</evidence>
<keyword evidence="13" id="KW-0732">Signal</keyword>
<name>A0A1R3RFR9_ASPC5</name>
<evidence type="ECO:0000256" key="3">
    <source>
        <dbReference type="ARBA" id="ARBA00010617"/>
    </source>
</evidence>
<keyword evidence="10" id="KW-0503">Monooxygenase</keyword>
<dbReference type="OrthoDB" id="1844152at2759"/>
<dbReference type="GO" id="GO:0004497">
    <property type="term" value="F:monooxygenase activity"/>
    <property type="evidence" value="ECO:0007669"/>
    <property type="project" value="UniProtKB-KW"/>
</dbReference>
<dbReference type="InterPro" id="IPR001128">
    <property type="entry name" value="Cyt_P450"/>
</dbReference>
<sequence length="493" mass="56860">MDWELLSSWLFCLASLILCLSEVYFAIRSSKGPVFLYRPLVTLSQCHQILNDFYNGKFYRPWGPEPILVEPTKKKMTELSESPVLSQRAVYVDMFGFKHTMKIAHQDEMKITRMRSRLYARLLSVRGPAQLIKLHPYLQHRLERYLDNELSPVRVEADGSLCLPLAQTCRVMASRMMGVIFFGEELMSDPAFSKAVYDHPQQTVRCMALFQLMPRAMHPLVHTIVTHHDAAMKLLLSRITPVVSSETKNWSEPAGLKDLTLLDIFTKETQATRDYWTPETLTQALMGLLLAASHQPWVNLYIFLYRLCQSPEWQDILRDEIRTTQTTTQPLDYQHLDQLPLLDSFMRETARLVSLDKLNIRRKALQDYTFADGSLHVPAGATVCVSSYNASHNAAIYPDPETFDGRRFVDGNHKDSTHRYYDVSENYLPWGYGSLACPGRFHATFVLKLALTNLLLRYDIRLEDPNMRSHWMYEAFSMPYESTKVILTPRGTA</sequence>
<keyword evidence="15" id="KW-1185">Reference proteome</keyword>
<keyword evidence="7" id="KW-1133">Transmembrane helix</keyword>
<dbReference type="GO" id="GO:0005506">
    <property type="term" value="F:iron ion binding"/>
    <property type="evidence" value="ECO:0007669"/>
    <property type="project" value="InterPro"/>
</dbReference>
<evidence type="ECO:0000256" key="11">
    <source>
        <dbReference type="ARBA" id="ARBA00023136"/>
    </source>
</evidence>
<keyword evidence="4 12" id="KW-0349">Heme</keyword>
<dbReference type="AlphaFoldDB" id="A0A1R3RFR9"/>
<evidence type="ECO:0000256" key="1">
    <source>
        <dbReference type="ARBA" id="ARBA00001971"/>
    </source>
</evidence>
<dbReference type="Gene3D" id="1.10.630.10">
    <property type="entry name" value="Cytochrome P450"/>
    <property type="match status" value="1"/>
</dbReference>
<evidence type="ECO:0000256" key="4">
    <source>
        <dbReference type="ARBA" id="ARBA00022617"/>
    </source>
</evidence>
<organism evidence="14 15">
    <name type="scientific">Aspergillus carbonarius (strain ITEM 5010)</name>
    <dbReference type="NCBI Taxonomy" id="602072"/>
    <lineage>
        <taxon>Eukaryota</taxon>
        <taxon>Fungi</taxon>
        <taxon>Dikarya</taxon>
        <taxon>Ascomycota</taxon>
        <taxon>Pezizomycotina</taxon>
        <taxon>Eurotiomycetes</taxon>
        <taxon>Eurotiomycetidae</taxon>
        <taxon>Eurotiales</taxon>
        <taxon>Aspergillaceae</taxon>
        <taxon>Aspergillus</taxon>
        <taxon>Aspergillus subgen. Circumdati</taxon>
    </lineage>
</organism>
<feature type="chain" id="PRO_5012661366" description="Cytochrome P450" evidence="13">
    <location>
        <begin position="20"/>
        <end position="493"/>
    </location>
</feature>
<dbReference type="PANTHER" id="PTHR46206:SF5">
    <property type="entry name" value="P450, PUTATIVE (EUROFUNG)-RELATED"/>
    <property type="match status" value="1"/>
</dbReference>
<dbReference type="OMA" id="ITWRGSA"/>
<dbReference type="SUPFAM" id="SSF48264">
    <property type="entry name" value="Cytochrome P450"/>
    <property type="match status" value="1"/>
</dbReference>
<keyword evidence="9 12" id="KW-0408">Iron</keyword>
<gene>
    <name evidence="14" type="ORF">ASPCADRAFT_173054</name>
</gene>
<evidence type="ECO:0000256" key="2">
    <source>
        <dbReference type="ARBA" id="ARBA00004370"/>
    </source>
</evidence>
<comment type="cofactor">
    <cofactor evidence="1 12">
        <name>heme</name>
        <dbReference type="ChEBI" id="CHEBI:30413"/>
    </cofactor>
</comment>
<evidence type="ECO:0000256" key="12">
    <source>
        <dbReference type="PIRSR" id="PIRSR602403-1"/>
    </source>
</evidence>
<dbReference type="InterPro" id="IPR036396">
    <property type="entry name" value="Cyt_P450_sf"/>
</dbReference>
<reference evidence="15" key="1">
    <citation type="journal article" date="2017" name="Genome Biol.">
        <title>Comparative genomics reveals high biological diversity and specific adaptations in the industrially and medically important fungal genus Aspergillus.</title>
        <authorList>
            <person name="de Vries R.P."/>
            <person name="Riley R."/>
            <person name="Wiebenga A."/>
            <person name="Aguilar-Osorio G."/>
            <person name="Amillis S."/>
            <person name="Uchima C.A."/>
            <person name="Anderluh G."/>
            <person name="Asadollahi M."/>
            <person name="Askin M."/>
            <person name="Barry K."/>
            <person name="Battaglia E."/>
            <person name="Bayram O."/>
            <person name="Benocci T."/>
            <person name="Braus-Stromeyer S.A."/>
            <person name="Caldana C."/>
            <person name="Canovas D."/>
            <person name="Cerqueira G.C."/>
            <person name="Chen F."/>
            <person name="Chen W."/>
            <person name="Choi C."/>
            <person name="Clum A."/>
            <person name="Dos Santos R.A."/>
            <person name="Damasio A.R."/>
            <person name="Diallinas G."/>
            <person name="Emri T."/>
            <person name="Fekete E."/>
            <person name="Flipphi M."/>
            <person name="Freyberg S."/>
            <person name="Gallo A."/>
            <person name="Gournas C."/>
            <person name="Habgood R."/>
            <person name="Hainaut M."/>
            <person name="Harispe M.L."/>
            <person name="Henrissat B."/>
            <person name="Hilden K.S."/>
            <person name="Hope R."/>
            <person name="Hossain A."/>
            <person name="Karabika E."/>
            <person name="Karaffa L."/>
            <person name="Karanyi Z."/>
            <person name="Krasevec N."/>
            <person name="Kuo A."/>
            <person name="Kusch H."/>
            <person name="LaButti K."/>
            <person name="Lagendijk E.L."/>
            <person name="Lapidus A."/>
            <person name="Levasseur A."/>
            <person name="Lindquist E."/>
            <person name="Lipzen A."/>
            <person name="Logrieco A.F."/>
            <person name="MacCabe A."/>
            <person name="Maekelae M.R."/>
            <person name="Malavazi I."/>
            <person name="Melin P."/>
            <person name="Meyer V."/>
            <person name="Mielnichuk N."/>
            <person name="Miskei M."/>
            <person name="Molnar A.P."/>
            <person name="Mule G."/>
            <person name="Ngan C.Y."/>
            <person name="Orejas M."/>
            <person name="Orosz E."/>
            <person name="Ouedraogo J.P."/>
            <person name="Overkamp K.M."/>
            <person name="Park H.-S."/>
            <person name="Perrone G."/>
            <person name="Piumi F."/>
            <person name="Punt P.J."/>
            <person name="Ram A.F."/>
            <person name="Ramon A."/>
            <person name="Rauscher S."/>
            <person name="Record E."/>
            <person name="Riano-Pachon D.M."/>
            <person name="Robert V."/>
            <person name="Roehrig J."/>
            <person name="Ruller R."/>
            <person name="Salamov A."/>
            <person name="Salih N.S."/>
            <person name="Samson R.A."/>
            <person name="Sandor E."/>
            <person name="Sanguinetti M."/>
            <person name="Schuetze T."/>
            <person name="Sepcic K."/>
            <person name="Shelest E."/>
            <person name="Sherlock G."/>
            <person name="Sophianopoulou V."/>
            <person name="Squina F.M."/>
            <person name="Sun H."/>
            <person name="Susca A."/>
            <person name="Todd R.B."/>
            <person name="Tsang A."/>
            <person name="Unkles S.E."/>
            <person name="van de Wiele N."/>
            <person name="van Rossen-Uffink D."/>
            <person name="Oliveira J.V."/>
            <person name="Vesth T.C."/>
            <person name="Visser J."/>
            <person name="Yu J.-H."/>
            <person name="Zhou M."/>
            <person name="Andersen M.R."/>
            <person name="Archer D.B."/>
            <person name="Baker S.E."/>
            <person name="Benoit I."/>
            <person name="Brakhage A.A."/>
            <person name="Braus G.H."/>
            <person name="Fischer R."/>
            <person name="Frisvad J.C."/>
            <person name="Goldman G.H."/>
            <person name="Houbraken J."/>
            <person name="Oakley B."/>
            <person name="Pocsi I."/>
            <person name="Scazzocchio C."/>
            <person name="Seiboth B."/>
            <person name="vanKuyk P.A."/>
            <person name="Wortman J."/>
            <person name="Dyer P.S."/>
            <person name="Grigoriev I.V."/>
        </authorList>
    </citation>
    <scope>NUCLEOTIDE SEQUENCE [LARGE SCALE GENOMIC DNA]</scope>
    <source>
        <strain evidence="15">ITEM 5010</strain>
    </source>
</reference>
<keyword evidence="6 12" id="KW-0479">Metal-binding</keyword>
<comment type="similarity">
    <text evidence="3">Belongs to the cytochrome P450 family.</text>
</comment>
<dbReference type="Pfam" id="PF00067">
    <property type="entry name" value="p450"/>
    <property type="match status" value="1"/>
</dbReference>
<dbReference type="STRING" id="602072.A0A1R3RFR9"/>
<dbReference type="InterPro" id="IPR002403">
    <property type="entry name" value="Cyt_P450_E_grp-IV"/>
</dbReference>
<evidence type="ECO:0000256" key="9">
    <source>
        <dbReference type="ARBA" id="ARBA00023004"/>
    </source>
</evidence>
<dbReference type="Proteomes" id="UP000188318">
    <property type="component" value="Unassembled WGS sequence"/>
</dbReference>
<evidence type="ECO:0000256" key="10">
    <source>
        <dbReference type="ARBA" id="ARBA00023033"/>
    </source>
</evidence>
<dbReference type="GO" id="GO:0016020">
    <property type="term" value="C:membrane"/>
    <property type="evidence" value="ECO:0007669"/>
    <property type="project" value="UniProtKB-SubCell"/>
</dbReference>
<dbReference type="PANTHER" id="PTHR46206">
    <property type="entry name" value="CYTOCHROME P450"/>
    <property type="match status" value="1"/>
</dbReference>
<dbReference type="PRINTS" id="PR00465">
    <property type="entry name" value="EP450IV"/>
</dbReference>
<feature type="binding site" description="axial binding residue" evidence="12">
    <location>
        <position position="437"/>
    </location>
    <ligand>
        <name>heme</name>
        <dbReference type="ChEBI" id="CHEBI:30413"/>
    </ligand>
    <ligandPart>
        <name>Fe</name>
        <dbReference type="ChEBI" id="CHEBI:18248"/>
    </ligandPart>
</feature>
<evidence type="ECO:0000256" key="5">
    <source>
        <dbReference type="ARBA" id="ARBA00022692"/>
    </source>
</evidence>
<evidence type="ECO:0008006" key="16">
    <source>
        <dbReference type="Google" id="ProtNLM"/>
    </source>
</evidence>
<evidence type="ECO:0000313" key="15">
    <source>
        <dbReference type="Proteomes" id="UP000188318"/>
    </source>
</evidence>
<keyword evidence="8" id="KW-0560">Oxidoreductase</keyword>
<evidence type="ECO:0000256" key="8">
    <source>
        <dbReference type="ARBA" id="ARBA00023002"/>
    </source>
</evidence>
<proteinExistence type="inferred from homology"/>
<evidence type="ECO:0000256" key="13">
    <source>
        <dbReference type="SAM" id="SignalP"/>
    </source>
</evidence>
<dbReference type="VEuPathDB" id="FungiDB:ASPCADRAFT_173054"/>
<dbReference type="GO" id="GO:0020037">
    <property type="term" value="F:heme binding"/>
    <property type="evidence" value="ECO:0007669"/>
    <property type="project" value="InterPro"/>
</dbReference>
<accession>A0A1R3RFR9</accession>
<protein>
    <recommendedName>
        <fullName evidence="16">Cytochrome P450</fullName>
    </recommendedName>
</protein>
<feature type="signal peptide" evidence="13">
    <location>
        <begin position="1"/>
        <end position="19"/>
    </location>
</feature>
<keyword evidence="5" id="KW-0812">Transmembrane</keyword>
<keyword evidence="11" id="KW-0472">Membrane</keyword>
<evidence type="ECO:0000313" key="14">
    <source>
        <dbReference type="EMBL" id="OOF93328.1"/>
    </source>
</evidence>